<dbReference type="EMBL" id="JPMD01000006">
    <property type="protein sequence ID" value="KEZ87998.1"/>
    <property type="molecule type" value="Genomic_DNA"/>
</dbReference>
<reference evidence="2" key="2">
    <citation type="submission" date="2019-04" db="EMBL/GenBank/DDBJ databases">
        <title>Evolution of Biomass-Degrading Anaerobic Consortia Revealed by Metagenomics.</title>
        <authorList>
            <person name="Peng X."/>
        </authorList>
    </citation>
    <scope>NUCLEOTIDE SEQUENCE</scope>
    <source>
        <strain evidence="2">SIG254</strain>
    </source>
</reference>
<dbReference type="EMBL" id="SVCM01000121">
    <property type="protein sequence ID" value="MBE6060609.1"/>
    <property type="molecule type" value="Genomic_DNA"/>
</dbReference>
<evidence type="ECO:0000313" key="1">
    <source>
        <dbReference type="EMBL" id="KEZ87998.1"/>
    </source>
</evidence>
<organism evidence="1 3">
    <name type="scientific">Clostridium sulfidigenes</name>
    <dbReference type="NCBI Taxonomy" id="318464"/>
    <lineage>
        <taxon>Bacteria</taxon>
        <taxon>Bacillati</taxon>
        <taxon>Bacillota</taxon>
        <taxon>Clostridia</taxon>
        <taxon>Eubacteriales</taxon>
        <taxon>Clostridiaceae</taxon>
        <taxon>Clostridium</taxon>
    </lineage>
</organism>
<name>A0A084JGB4_9CLOT</name>
<dbReference type="STRING" id="318464.IO99_04005"/>
<proteinExistence type="predicted"/>
<comment type="caution">
    <text evidence="1">The sequence shown here is derived from an EMBL/GenBank/DDBJ whole genome shotgun (WGS) entry which is preliminary data.</text>
</comment>
<evidence type="ECO:0000313" key="3">
    <source>
        <dbReference type="Proteomes" id="UP000028542"/>
    </source>
</evidence>
<dbReference type="AlphaFoldDB" id="A0A084JGB4"/>
<evidence type="ECO:0000313" key="2">
    <source>
        <dbReference type="EMBL" id="MBE6060609.1"/>
    </source>
</evidence>
<dbReference type="Proteomes" id="UP000028542">
    <property type="component" value="Unassembled WGS sequence"/>
</dbReference>
<accession>A0A084JGB4</accession>
<dbReference type="eggNOG" id="ENOG502Z9AE">
    <property type="taxonomic scope" value="Bacteria"/>
</dbReference>
<dbReference type="Proteomes" id="UP000768462">
    <property type="component" value="Unassembled WGS sequence"/>
</dbReference>
<dbReference type="RefSeq" id="WP_035130517.1">
    <property type="nucleotide sequence ID" value="NZ_JBQHQR010000002.1"/>
</dbReference>
<sequence>MNEILKLLKPYKSVSIIGMNKNVGKTTTLNHILKEARGSVSLGLTSIGRDGEELDRVTATEKPKIYIEKGTVIATAKQCLLNSDFTREIVRTTGINTPMGEVVICKALSDGYVDLGGPSVNSYMTNIKDQLLSLQCDLVIVDGALSRKTFASPAITEATVLSTGAALSRSMKTVISETKHTMDLLSLPHEQDRSILNVATKICDSGIVGIIYKDGTYKVLEVLTALEASKEIVEALSEQVSHVVIKGAVSDKLIKNIMTSTNLYKDITFLVEDGTKLFISSESLYRFHRQGGVIKVLNKITVVCITSNPKSPYGYEFPKDEFLKGLREAVNVPVFDVLGGK</sequence>
<gene>
    <name evidence="2" type="ORF">E7215_10630</name>
    <name evidence="1" type="ORF">IO99_04005</name>
</gene>
<protein>
    <submittedName>
        <fullName evidence="1">Uncharacterized protein</fullName>
    </submittedName>
</protein>
<reference evidence="1 3" key="1">
    <citation type="submission" date="2014-07" db="EMBL/GenBank/DDBJ databases">
        <title>Draft genome of Clostridium sulfidigenes 113A isolated from sediments associated with methane hydrate from Krishna Godavari basin.</title>
        <authorList>
            <person name="Honkalas V.S."/>
            <person name="Dabir A.P."/>
            <person name="Arora P."/>
            <person name="Dhakephalkar P.K."/>
        </authorList>
    </citation>
    <scope>NUCLEOTIDE SEQUENCE [LARGE SCALE GENOMIC DNA]</scope>
    <source>
        <strain evidence="1 3">113A</strain>
    </source>
</reference>
<keyword evidence="3" id="KW-1185">Reference proteome</keyword>